<dbReference type="Proteomes" id="UP000032024">
    <property type="component" value="Chromosome"/>
</dbReference>
<proteinExistence type="predicted"/>
<sequence>MSKRHCFCATSISKNGFRLKEAGRNGRTGSSRPFFSLPAVYAKMQEEIYSGPGGILRLP</sequence>
<name>A0AAN0WCU6_HEYCO</name>
<gene>
    <name evidence="1" type="ORF">SB48_HM08orf04268</name>
</gene>
<dbReference type="EMBL" id="CP010525">
    <property type="protein sequence ID" value="AJO23474.1"/>
    <property type="molecule type" value="Genomic_DNA"/>
</dbReference>
<keyword evidence="2" id="KW-1185">Reference proteome</keyword>
<protein>
    <submittedName>
        <fullName evidence="1">Uncharacterized protein</fullName>
    </submittedName>
</protein>
<accession>A0AAN0WCU6</accession>
<reference evidence="2" key="1">
    <citation type="submission" date="2015-01" db="EMBL/GenBank/DDBJ databases">
        <title>Comparative genome analysis of Bacillus coagulans HM-08, Clostridium butyricum HM-68, Bacillus subtilis HM-66 and Bacillus paralicheniformis BL-09.</title>
        <authorList>
            <person name="Zhang H."/>
        </authorList>
    </citation>
    <scope>NUCLEOTIDE SEQUENCE [LARGE SCALE GENOMIC DNA]</scope>
    <source>
        <strain evidence="2">HM-08</strain>
    </source>
</reference>
<dbReference type="AlphaFoldDB" id="A0AAN0WCU6"/>
<organism evidence="1 2">
    <name type="scientific">Heyndrickxia coagulans</name>
    <name type="common">Weizmannia coagulans</name>
    <dbReference type="NCBI Taxonomy" id="1398"/>
    <lineage>
        <taxon>Bacteria</taxon>
        <taxon>Bacillati</taxon>
        <taxon>Bacillota</taxon>
        <taxon>Bacilli</taxon>
        <taxon>Bacillales</taxon>
        <taxon>Bacillaceae</taxon>
        <taxon>Heyndrickxia</taxon>
    </lineage>
</organism>
<evidence type="ECO:0000313" key="2">
    <source>
        <dbReference type="Proteomes" id="UP000032024"/>
    </source>
</evidence>
<evidence type="ECO:0000313" key="1">
    <source>
        <dbReference type="EMBL" id="AJO23474.1"/>
    </source>
</evidence>